<feature type="compositionally biased region" description="Low complexity" evidence="4">
    <location>
        <begin position="825"/>
        <end position="843"/>
    </location>
</feature>
<feature type="compositionally biased region" description="Low complexity" evidence="4">
    <location>
        <begin position="685"/>
        <end position="699"/>
    </location>
</feature>
<feature type="compositionally biased region" description="Polar residues" evidence="4">
    <location>
        <begin position="378"/>
        <end position="392"/>
    </location>
</feature>
<evidence type="ECO:0000313" key="5">
    <source>
        <dbReference type="EMBL" id="GMG21596.1"/>
    </source>
</evidence>
<feature type="compositionally biased region" description="Polar residues" evidence="4">
    <location>
        <begin position="322"/>
        <end position="335"/>
    </location>
</feature>
<dbReference type="AlphaFoldDB" id="A0A9W7DEG7"/>
<dbReference type="GO" id="GO:0051016">
    <property type="term" value="P:barbed-end actin filament capping"/>
    <property type="evidence" value="ECO:0007669"/>
    <property type="project" value="InterPro"/>
</dbReference>
<feature type="region of interest" description="Disordered" evidence="4">
    <location>
        <begin position="439"/>
        <end position="906"/>
    </location>
</feature>
<protein>
    <submittedName>
        <fullName evidence="5">Unnamed protein product</fullName>
    </submittedName>
</protein>
<dbReference type="GO" id="GO:0030479">
    <property type="term" value="C:actin cortical patch"/>
    <property type="evidence" value="ECO:0007669"/>
    <property type="project" value="InterPro"/>
</dbReference>
<comment type="caution">
    <text evidence="5">The sequence shown here is derived from an EMBL/GenBank/DDBJ whole genome shotgun (WGS) entry which is preliminary data.</text>
</comment>
<accession>A0A9W7DEG7</accession>
<evidence type="ECO:0000256" key="1">
    <source>
        <dbReference type="ARBA" id="ARBA00004256"/>
    </source>
</evidence>
<feature type="compositionally biased region" description="Polar residues" evidence="4">
    <location>
        <begin position="36"/>
        <end position="48"/>
    </location>
</feature>
<feature type="compositionally biased region" description="Polar residues" evidence="4">
    <location>
        <begin position="582"/>
        <end position="596"/>
    </location>
</feature>
<feature type="compositionally biased region" description="Pro residues" evidence="4">
    <location>
        <begin position="700"/>
        <end position="709"/>
    </location>
</feature>
<feature type="compositionally biased region" description="Polar residues" evidence="4">
    <location>
        <begin position="670"/>
        <end position="682"/>
    </location>
</feature>
<feature type="compositionally biased region" description="Low complexity" evidence="4">
    <location>
        <begin position="93"/>
        <end position="117"/>
    </location>
</feature>
<feature type="compositionally biased region" description="Polar residues" evidence="4">
    <location>
        <begin position="290"/>
        <end position="299"/>
    </location>
</feature>
<name>A0A9W7DEG7_AMBMO</name>
<feature type="compositionally biased region" description="Pro residues" evidence="4">
    <location>
        <begin position="600"/>
        <end position="612"/>
    </location>
</feature>
<dbReference type="GO" id="GO:0045121">
    <property type="term" value="C:membrane raft"/>
    <property type="evidence" value="ECO:0007669"/>
    <property type="project" value="UniProtKB-SubCell"/>
</dbReference>
<reference evidence="5" key="1">
    <citation type="submission" date="2023-04" db="EMBL/GenBank/DDBJ databases">
        <title>Ambrosiozyma monospora NBRC 1965.</title>
        <authorList>
            <person name="Ichikawa N."/>
            <person name="Sato H."/>
            <person name="Tonouchi N."/>
        </authorList>
    </citation>
    <scope>NUCLEOTIDE SEQUENCE</scope>
    <source>
        <strain evidence="5">NBRC 1965</strain>
    </source>
</reference>
<proteinExistence type="inferred from homology"/>
<feature type="region of interest" description="Disordered" evidence="4">
    <location>
        <begin position="1"/>
        <end position="412"/>
    </location>
</feature>
<comment type="subcellular location">
    <subcellularLocation>
        <location evidence="1">Membrane raft</location>
        <topology evidence="1">Peripheral membrane protein</topology>
    </subcellularLocation>
</comment>
<feature type="compositionally biased region" description="Basic and acidic residues" evidence="4">
    <location>
        <begin position="549"/>
        <end position="561"/>
    </location>
</feature>
<dbReference type="EMBL" id="BSXU01000725">
    <property type="protein sequence ID" value="GMG21596.1"/>
    <property type="molecule type" value="Genomic_DNA"/>
</dbReference>
<evidence type="ECO:0000313" key="6">
    <source>
        <dbReference type="Proteomes" id="UP001165063"/>
    </source>
</evidence>
<feature type="compositionally biased region" description="Low complexity" evidence="4">
    <location>
        <begin position="235"/>
        <end position="274"/>
    </location>
</feature>
<feature type="compositionally biased region" description="Low complexity" evidence="4">
    <location>
        <begin position="15"/>
        <end position="35"/>
    </location>
</feature>
<feature type="compositionally biased region" description="Polar residues" evidence="4">
    <location>
        <begin position="507"/>
        <end position="521"/>
    </location>
</feature>
<feature type="compositionally biased region" description="Polar residues" evidence="4">
    <location>
        <begin position="118"/>
        <end position="130"/>
    </location>
</feature>
<feature type="compositionally biased region" description="Polar residues" evidence="4">
    <location>
        <begin position="711"/>
        <end position="722"/>
    </location>
</feature>
<gene>
    <name evidence="5" type="ORF">Amon01_000212000</name>
</gene>
<dbReference type="InterPro" id="IPR031370">
    <property type="entry name" value="Aim3"/>
</dbReference>
<dbReference type="Proteomes" id="UP001165063">
    <property type="component" value="Unassembled WGS sequence"/>
</dbReference>
<feature type="compositionally biased region" description="Basic and acidic residues" evidence="4">
    <location>
        <begin position="659"/>
        <end position="669"/>
    </location>
</feature>
<feature type="compositionally biased region" description="Polar residues" evidence="4">
    <location>
        <begin position="739"/>
        <end position="749"/>
    </location>
</feature>
<comment type="similarity">
    <text evidence="2">Belongs to the AIM3 family.</text>
</comment>
<feature type="compositionally biased region" description="Low complexity" evidence="4">
    <location>
        <begin position="183"/>
        <end position="216"/>
    </location>
</feature>
<feature type="compositionally biased region" description="Low complexity" evidence="4">
    <location>
        <begin position="134"/>
        <end position="148"/>
    </location>
</feature>
<keyword evidence="6" id="KW-1185">Reference proteome</keyword>
<evidence type="ECO:0000256" key="2">
    <source>
        <dbReference type="ARBA" id="ARBA00005311"/>
    </source>
</evidence>
<organism evidence="5 6">
    <name type="scientific">Ambrosiozyma monospora</name>
    <name type="common">Yeast</name>
    <name type="synonym">Endomycopsis monosporus</name>
    <dbReference type="NCBI Taxonomy" id="43982"/>
    <lineage>
        <taxon>Eukaryota</taxon>
        <taxon>Fungi</taxon>
        <taxon>Dikarya</taxon>
        <taxon>Ascomycota</taxon>
        <taxon>Saccharomycotina</taxon>
        <taxon>Pichiomycetes</taxon>
        <taxon>Pichiales</taxon>
        <taxon>Pichiaceae</taxon>
        <taxon>Ambrosiozyma</taxon>
    </lineage>
</organism>
<feature type="compositionally biased region" description="Low complexity" evidence="4">
    <location>
        <begin position="487"/>
        <end position="506"/>
    </location>
</feature>
<feature type="compositionally biased region" description="Basic residues" evidence="4">
    <location>
        <begin position="752"/>
        <end position="766"/>
    </location>
</feature>
<dbReference type="Pfam" id="PF17096">
    <property type="entry name" value="AIM3"/>
    <property type="match status" value="1"/>
</dbReference>
<sequence length="921" mass="97911">MSDFWNNNKDSIKSGAGKVAKGAGKATKYGFKTGKNAYNSHKNGGSSTTKEDKEDSPPLEVRPISQLKDPHSFAPPPRHVAITGTPVSYSNEAAQAQQQQPAPPRYQHYQPQQQPAQSVLQYGSQQQTAPPSIPQRQLQQAPSPAPAANQYITQQQYPAQGGITITGDQLRQMGSLAGSFMNSQQSQQQQSVSGQFQGQPGTQQQQQPQAGAGITITTDQLKQAGALAGTFMNSQQQQQQQQQQPNQVQQPYQLQSAQPAYQTPQSSQAQPTPSNLVSLSDPYHHPPQSPVSAQSNTTVAPPPIAPRDYGTHTMAQPDVSAPVQQIVPSTTTTELYTPVGTPAHPQFESRASPSIPARAVPTLPTRNPPAPPARAFTVTANTPSTLSSATQKPDQEKKNPNSSLAIPQERDLSVFEKNKPDFYKEVIEEPKFKTNLMDFDLNKFGAPPPKPHLYETEKQKQERDRQAKIRLQNIKQESLYKAKQAHSGTTPTGSQSGSSKSSRLGSPQPTGGQALSMSSIDASIRPPPAIPSRESSDGASGTSESETETNEKRPPEPKKFNLVDISKIQPPPPINRGKPSIPSATNRVGTDGHQTGTRTAPPPPPARTLPKPPRSESTKFGGRISSPSPDAEEPPKPKKFNLIDVSSIGPPPPKNPPLRKNEHDAEKNNKNYSTSSYGTNRFSHSHSPVSPNLSGSSSPSPYPDHPPPAYSTFNHSATNGHSPSAAPALPARHTPMSAGASSTASSNVNVPAHKKAPPPKPVKRKSVISEAHLLVDITGGSMKSGSPIASDHPPVKPPRPSTKPVKPLKPMKPNKVIPPKPPKRSSVIGGISSSSGDLQSISSPGVASHVGSFDSAGTNNNVNGKKKPVAPPRKPTKRLSGFGGVGAGFGDSSSLGNAESSAKGNHIKELQARLSGLNTDN</sequence>
<keyword evidence="3" id="KW-0472">Membrane</keyword>
<evidence type="ECO:0000256" key="4">
    <source>
        <dbReference type="SAM" id="MobiDB-lite"/>
    </source>
</evidence>
<dbReference type="OrthoDB" id="3998277at2759"/>
<evidence type="ECO:0000256" key="3">
    <source>
        <dbReference type="ARBA" id="ARBA00023136"/>
    </source>
</evidence>
<feature type="compositionally biased region" description="Basic and acidic residues" evidence="4">
    <location>
        <begin position="452"/>
        <end position="467"/>
    </location>
</feature>